<evidence type="ECO:0008006" key="2">
    <source>
        <dbReference type="Google" id="ProtNLM"/>
    </source>
</evidence>
<gene>
    <name evidence="1" type="ORF">METZ01_LOCUS325518</name>
</gene>
<name>A0A382PGZ9_9ZZZZ</name>
<evidence type="ECO:0000313" key="1">
    <source>
        <dbReference type="EMBL" id="SVC72664.1"/>
    </source>
</evidence>
<protein>
    <recommendedName>
        <fullName evidence="2">TonB-dependent receptor plug domain-containing protein</fullName>
    </recommendedName>
</protein>
<proteinExistence type="predicted"/>
<dbReference type="Pfam" id="PF13715">
    <property type="entry name" value="CarbopepD_reg_2"/>
    <property type="match status" value="1"/>
</dbReference>
<dbReference type="Gene3D" id="2.60.40.1120">
    <property type="entry name" value="Carboxypeptidase-like, regulatory domain"/>
    <property type="match status" value="1"/>
</dbReference>
<sequence>MKQIILLFGYIFLSIISFGQIQVCGVVTDALTGEALIGATIVYGKGMGTATDYEGNFSFEIQKGERSVQVSYVGYKQ</sequence>
<accession>A0A382PGZ9</accession>
<reference evidence="1" key="1">
    <citation type="submission" date="2018-05" db="EMBL/GenBank/DDBJ databases">
        <authorList>
            <person name="Lanie J.A."/>
            <person name="Ng W.-L."/>
            <person name="Kazmierczak K.M."/>
            <person name="Andrzejewski T.M."/>
            <person name="Davidsen T.M."/>
            <person name="Wayne K.J."/>
            <person name="Tettelin H."/>
            <person name="Glass J.I."/>
            <person name="Rusch D."/>
            <person name="Podicherti R."/>
            <person name="Tsui H.-C.T."/>
            <person name="Winkler M.E."/>
        </authorList>
    </citation>
    <scope>NUCLEOTIDE SEQUENCE</scope>
</reference>
<dbReference type="SUPFAM" id="SSF49464">
    <property type="entry name" value="Carboxypeptidase regulatory domain-like"/>
    <property type="match status" value="1"/>
</dbReference>
<dbReference type="InterPro" id="IPR008969">
    <property type="entry name" value="CarboxyPept-like_regulatory"/>
</dbReference>
<dbReference type="EMBL" id="UINC01107354">
    <property type="protein sequence ID" value="SVC72664.1"/>
    <property type="molecule type" value="Genomic_DNA"/>
</dbReference>
<organism evidence="1">
    <name type="scientific">marine metagenome</name>
    <dbReference type="NCBI Taxonomy" id="408172"/>
    <lineage>
        <taxon>unclassified sequences</taxon>
        <taxon>metagenomes</taxon>
        <taxon>ecological metagenomes</taxon>
    </lineage>
</organism>
<feature type="non-terminal residue" evidence="1">
    <location>
        <position position="77"/>
    </location>
</feature>
<dbReference type="AlphaFoldDB" id="A0A382PGZ9"/>